<feature type="signal peptide" evidence="1">
    <location>
        <begin position="1"/>
        <end position="27"/>
    </location>
</feature>
<dbReference type="Proteomes" id="UP001059041">
    <property type="component" value="Linkage Group LG19"/>
</dbReference>
<protein>
    <submittedName>
        <fullName evidence="2">Ghrelin</fullName>
    </submittedName>
</protein>
<evidence type="ECO:0000313" key="3">
    <source>
        <dbReference type="Proteomes" id="UP001059041"/>
    </source>
</evidence>
<name>A0A9W7WE20_TRIRA</name>
<comment type="caution">
    <text evidence="2">The sequence shown here is derived from an EMBL/GenBank/DDBJ whole genome shotgun (WGS) entry which is preliminary data.</text>
</comment>
<organism evidence="2 3">
    <name type="scientific">Triplophysa rosa</name>
    <name type="common">Cave loach</name>
    <dbReference type="NCBI Taxonomy" id="992332"/>
    <lineage>
        <taxon>Eukaryota</taxon>
        <taxon>Metazoa</taxon>
        <taxon>Chordata</taxon>
        <taxon>Craniata</taxon>
        <taxon>Vertebrata</taxon>
        <taxon>Euteleostomi</taxon>
        <taxon>Actinopterygii</taxon>
        <taxon>Neopterygii</taxon>
        <taxon>Teleostei</taxon>
        <taxon>Ostariophysi</taxon>
        <taxon>Cypriniformes</taxon>
        <taxon>Nemacheilidae</taxon>
        <taxon>Triplophysa</taxon>
    </lineage>
</organism>
<evidence type="ECO:0000256" key="1">
    <source>
        <dbReference type="SAM" id="SignalP"/>
    </source>
</evidence>
<keyword evidence="3" id="KW-1185">Reference proteome</keyword>
<gene>
    <name evidence="2" type="ORF">IRJ41_005689</name>
</gene>
<feature type="chain" id="PRO_5040822334" evidence="1">
    <location>
        <begin position="28"/>
        <end position="107"/>
    </location>
</feature>
<dbReference type="AlphaFoldDB" id="A0A9W7WE20"/>
<dbReference type="EMBL" id="JAFHDT010000019">
    <property type="protein sequence ID" value="KAI7795765.1"/>
    <property type="molecule type" value="Genomic_DNA"/>
</dbReference>
<proteinExistence type="predicted"/>
<reference evidence="2" key="1">
    <citation type="submission" date="2021-02" db="EMBL/GenBank/DDBJ databases">
        <title>Comparative genomics reveals that relaxation of natural selection precedes convergent phenotypic evolution of cavefish.</title>
        <authorList>
            <person name="Peng Z."/>
        </authorList>
    </citation>
    <scope>NUCLEOTIDE SEQUENCE</scope>
    <source>
        <tissue evidence="2">Muscle</tissue>
    </source>
</reference>
<accession>A0A9W7WE20</accession>
<keyword evidence="1" id="KW-0732">Signal</keyword>
<evidence type="ECO:0000313" key="2">
    <source>
        <dbReference type="EMBL" id="KAI7795765.1"/>
    </source>
</evidence>
<sequence length="107" mass="11707">MSMMQRSVTGCLVLVCIVALLAEQAEGHITFFSPKEMRELREKEGKKDAELRAESSLIDELSEVKDGGETVGQHVEIGLKLTAKKGHIGSAVGKMLQNILEEPKAEK</sequence>